<evidence type="ECO:0000313" key="3">
    <source>
        <dbReference type="EMBL" id="MBB6143572.1"/>
    </source>
</evidence>
<keyword evidence="4" id="KW-1185">Reference proteome</keyword>
<dbReference type="AlphaFoldDB" id="A0A841JQA7"/>
<dbReference type="InterPro" id="IPR027383">
    <property type="entry name" value="Znf_put"/>
</dbReference>
<name>A0A841JQA7_9BACT</name>
<reference evidence="3 4" key="1">
    <citation type="submission" date="2020-08" db="EMBL/GenBank/DDBJ databases">
        <title>Genomic Encyclopedia of Type Strains, Phase IV (KMG-IV): sequencing the most valuable type-strain genomes for metagenomic binning, comparative biology and taxonomic classification.</title>
        <authorList>
            <person name="Goeker M."/>
        </authorList>
    </citation>
    <scope>NUCLEOTIDE SEQUENCE [LARGE SCALE GENOMIC DNA]</scope>
    <source>
        <strain evidence="3 4">DSM 103733</strain>
    </source>
</reference>
<dbReference type="Gene3D" id="1.10.10.1320">
    <property type="entry name" value="Anti-sigma factor, zinc-finger domain"/>
    <property type="match status" value="1"/>
</dbReference>
<evidence type="ECO:0000259" key="2">
    <source>
        <dbReference type="Pfam" id="PF13490"/>
    </source>
</evidence>
<evidence type="ECO:0000256" key="1">
    <source>
        <dbReference type="SAM" id="Phobius"/>
    </source>
</evidence>
<dbReference type="RefSeq" id="WP_082125360.1">
    <property type="nucleotide sequence ID" value="NZ_JACHEK010000003.1"/>
</dbReference>
<comment type="caution">
    <text evidence="3">The sequence shown here is derived from an EMBL/GenBank/DDBJ whole genome shotgun (WGS) entry which is preliminary data.</text>
</comment>
<protein>
    <submittedName>
        <fullName evidence="3">Mycothiol system anti-sigma-R factor</fullName>
    </submittedName>
</protein>
<dbReference type="InterPro" id="IPR041916">
    <property type="entry name" value="Anti_sigma_zinc_sf"/>
</dbReference>
<proteinExistence type="predicted"/>
<feature type="domain" description="Putative zinc-finger" evidence="2">
    <location>
        <begin position="4"/>
        <end position="38"/>
    </location>
</feature>
<keyword evidence="1" id="KW-0812">Transmembrane</keyword>
<dbReference type="OrthoDB" id="116718at2"/>
<keyword evidence="1" id="KW-0472">Membrane</keyword>
<keyword evidence="1" id="KW-1133">Transmembrane helix</keyword>
<organism evidence="3 4">
    <name type="scientific">Silvibacterium bohemicum</name>
    <dbReference type="NCBI Taxonomy" id="1577686"/>
    <lineage>
        <taxon>Bacteria</taxon>
        <taxon>Pseudomonadati</taxon>
        <taxon>Acidobacteriota</taxon>
        <taxon>Terriglobia</taxon>
        <taxon>Terriglobales</taxon>
        <taxon>Acidobacteriaceae</taxon>
        <taxon>Silvibacterium</taxon>
    </lineage>
</organism>
<sequence>MQSCNKYSAKIGCYLDNELTGEELENFSAHLAACQDCRERLYEEQELSRLLRQHHPLYSAPAKLRNRVLGQVLDCSDVDCTKRCRIRCSRPTGMHSLMAKIKRLLGTRVACVAAAIILCLGLLPSTLRRVSGAGYDVASVTSHLGCLSGCASGPGNWELFYR</sequence>
<dbReference type="Pfam" id="PF13490">
    <property type="entry name" value="zf-HC2"/>
    <property type="match status" value="1"/>
</dbReference>
<dbReference type="EMBL" id="JACHEK010000003">
    <property type="protein sequence ID" value="MBB6143572.1"/>
    <property type="molecule type" value="Genomic_DNA"/>
</dbReference>
<evidence type="ECO:0000313" key="4">
    <source>
        <dbReference type="Proteomes" id="UP000538666"/>
    </source>
</evidence>
<feature type="transmembrane region" description="Helical" evidence="1">
    <location>
        <begin position="104"/>
        <end position="123"/>
    </location>
</feature>
<dbReference type="Proteomes" id="UP000538666">
    <property type="component" value="Unassembled WGS sequence"/>
</dbReference>
<accession>A0A841JQA7</accession>
<gene>
    <name evidence="3" type="ORF">HNQ77_001521</name>
</gene>